<name>R5QEY3_9FIRM</name>
<sequence length="199" mass="23456">MILNKFSQTFQCILMCLRLTDIKGDLMLYIFPVICYGIVHMHRIPHDIGEEAHSILMERNCLDRNLSFLFIIIPLVCRNDFSCRAVYNLPPTLNVIPCIRTEHVRIKTFHDLNRQTLGISRIKRRHKIHLLYLFRICLRPLIVFSCRIICRINFRVCVFERLRKICTVTVSDRICSPALHQFQSLGNNVEICRDGHKSF</sequence>
<evidence type="ECO:0000313" key="2">
    <source>
        <dbReference type="Proteomes" id="UP000017998"/>
    </source>
</evidence>
<dbReference type="Proteomes" id="UP000017998">
    <property type="component" value="Unassembled WGS sequence"/>
</dbReference>
<dbReference type="AlphaFoldDB" id="R5QEY3"/>
<dbReference type="EMBL" id="CAZS010000183">
    <property type="protein sequence ID" value="CCZ27245.1"/>
    <property type="molecule type" value="Genomic_DNA"/>
</dbReference>
<reference evidence="1" key="1">
    <citation type="submission" date="2012-11" db="EMBL/GenBank/DDBJ databases">
        <title>Dependencies among metagenomic species, viruses, plasmids and units of genetic variation.</title>
        <authorList>
            <person name="Nielsen H.B."/>
            <person name="Almeida M."/>
            <person name="Juncker A.S."/>
            <person name="Rasmussen S."/>
            <person name="Li J."/>
            <person name="Sunagawa S."/>
            <person name="Plichta D."/>
            <person name="Gautier L."/>
            <person name="Le Chatelier E."/>
            <person name="Peletier E."/>
            <person name="Bonde I."/>
            <person name="Nielsen T."/>
            <person name="Manichanh C."/>
            <person name="Arumugam M."/>
            <person name="Batto J."/>
            <person name="Santos M.B.Q.D."/>
            <person name="Blom N."/>
            <person name="Borruel N."/>
            <person name="Burgdorf K.S."/>
            <person name="Boumezbeur F."/>
            <person name="Casellas F."/>
            <person name="Dore J."/>
            <person name="Guarner F."/>
            <person name="Hansen T."/>
            <person name="Hildebrand F."/>
            <person name="Kaas R.S."/>
            <person name="Kennedy S."/>
            <person name="Kristiansen K."/>
            <person name="Kultima J.R."/>
            <person name="Leonard P."/>
            <person name="Levenez F."/>
            <person name="Lund O."/>
            <person name="Moumen B."/>
            <person name="Le Paslier D."/>
            <person name="Pons N."/>
            <person name="Pedersen O."/>
            <person name="Prifti E."/>
            <person name="Qin J."/>
            <person name="Raes J."/>
            <person name="Tap J."/>
            <person name="Tims S."/>
            <person name="Ussery D.W."/>
            <person name="Yamada T."/>
            <person name="MetaHit consortium"/>
            <person name="Renault P."/>
            <person name="Sicheritz-Ponten T."/>
            <person name="Bork P."/>
            <person name="Wang J."/>
            <person name="Brunak S."/>
            <person name="Ehrlich S.D."/>
        </authorList>
    </citation>
    <scope>NUCLEOTIDE SEQUENCE [LARGE SCALE GENOMIC DNA]</scope>
</reference>
<gene>
    <name evidence="1" type="ORF">BN734_01095</name>
</gene>
<accession>R5QEY3</accession>
<organism evidence="1 2">
    <name type="scientific">[Ruminococcus] torques CAG:61</name>
    <dbReference type="NCBI Taxonomy" id="1263108"/>
    <lineage>
        <taxon>Bacteria</taxon>
        <taxon>Bacillati</taxon>
        <taxon>Bacillota</taxon>
        <taxon>Clostridia</taxon>
        <taxon>Lachnospirales</taxon>
        <taxon>Lachnospiraceae</taxon>
        <taxon>Mediterraneibacter</taxon>
    </lineage>
</organism>
<comment type="caution">
    <text evidence="1">The sequence shown here is derived from an EMBL/GenBank/DDBJ whole genome shotgun (WGS) entry which is preliminary data.</text>
</comment>
<proteinExistence type="predicted"/>
<protein>
    <submittedName>
        <fullName evidence="1">Uncharacterized protein</fullName>
    </submittedName>
</protein>
<evidence type="ECO:0000313" key="1">
    <source>
        <dbReference type="EMBL" id="CCZ27245.1"/>
    </source>
</evidence>